<accession>A0A6M0SB78</accession>
<dbReference type="Proteomes" id="UP000473574">
    <property type="component" value="Unassembled WGS sequence"/>
</dbReference>
<dbReference type="AlphaFoldDB" id="A0A6M0SB78"/>
<name>A0A6M0SB78_9CYAN</name>
<evidence type="ECO:0000256" key="1">
    <source>
        <dbReference type="SAM" id="MobiDB-lite"/>
    </source>
</evidence>
<proteinExistence type="predicted"/>
<dbReference type="RefSeq" id="WP_163667102.1">
    <property type="nucleotide sequence ID" value="NZ_QZCE01000002.1"/>
</dbReference>
<dbReference type="EMBL" id="QZCE01000002">
    <property type="protein sequence ID" value="NEZ65755.1"/>
    <property type="molecule type" value="Genomic_DNA"/>
</dbReference>
<evidence type="ECO:0000313" key="2">
    <source>
        <dbReference type="EMBL" id="NEZ65755.1"/>
    </source>
</evidence>
<feature type="region of interest" description="Disordered" evidence="1">
    <location>
        <begin position="1"/>
        <end position="21"/>
    </location>
</feature>
<gene>
    <name evidence="2" type="ORF">D0962_23865</name>
</gene>
<organism evidence="2 3">
    <name type="scientific">Adonisia turfae CCMR0082</name>
    <dbReference type="NCBI Taxonomy" id="2304604"/>
    <lineage>
        <taxon>Bacteria</taxon>
        <taxon>Bacillati</taxon>
        <taxon>Cyanobacteriota</taxon>
        <taxon>Adonisia</taxon>
        <taxon>Adonisia turfae</taxon>
    </lineage>
</organism>
<sequence length="95" mass="10399">MTMVISKQRENGKNRENGENGEKEIAAVAAMRDLIAKFGFAHAINALDQCIQGSPEIRQWHFDGFSPLLEMVAEHEGVQQEIAVLGYLLEADGGG</sequence>
<reference evidence="2 3" key="1">
    <citation type="journal article" date="2020" name="Microb. Ecol.">
        <title>Ecogenomics of the Marine Benthic Filamentous Cyanobacterium Adonisia.</title>
        <authorList>
            <person name="Walter J.M."/>
            <person name="Coutinho F.H."/>
            <person name="Leomil L."/>
            <person name="Hargreaves P.I."/>
            <person name="Campeao M.E."/>
            <person name="Vieira V.V."/>
            <person name="Silva B.S."/>
            <person name="Fistarol G.O."/>
            <person name="Salomon P.S."/>
            <person name="Sawabe T."/>
            <person name="Mino S."/>
            <person name="Hosokawa M."/>
            <person name="Miyashita H."/>
            <person name="Maruyama F."/>
            <person name="van Verk M.C."/>
            <person name="Dutilh B.E."/>
            <person name="Thompson C.C."/>
            <person name="Thompson F.L."/>
        </authorList>
    </citation>
    <scope>NUCLEOTIDE SEQUENCE [LARGE SCALE GENOMIC DNA]</scope>
    <source>
        <strain evidence="2 3">CCMR0082</strain>
    </source>
</reference>
<evidence type="ECO:0000313" key="3">
    <source>
        <dbReference type="Proteomes" id="UP000473574"/>
    </source>
</evidence>
<protein>
    <submittedName>
        <fullName evidence="2">Uncharacterized protein</fullName>
    </submittedName>
</protein>
<comment type="caution">
    <text evidence="2">The sequence shown here is derived from an EMBL/GenBank/DDBJ whole genome shotgun (WGS) entry which is preliminary data.</text>
</comment>
<feature type="compositionally biased region" description="Basic and acidic residues" evidence="1">
    <location>
        <begin position="7"/>
        <end position="21"/>
    </location>
</feature>